<comment type="caution">
    <text evidence="1">The sequence shown here is derived from an EMBL/GenBank/DDBJ whole genome shotgun (WGS) entry which is preliminary data.</text>
</comment>
<evidence type="ECO:0000313" key="2">
    <source>
        <dbReference type="Proteomes" id="UP000809137"/>
    </source>
</evidence>
<dbReference type="EMBL" id="JAFCXS010000006">
    <property type="protein sequence ID" value="MBM0747753.1"/>
    <property type="molecule type" value="Genomic_DNA"/>
</dbReference>
<accession>A0ABS1Z6Z0</accession>
<name>A0ABS1Z6Z0_9GAMM</name>
<dbReference type="Gene3D" id="3.40.190.10">
    <property type="entry name" value="Periplasmic binding protein-like II"/>
    <property type="match status" value="1"/>
</dbReference>
<dbReference type="GeneID" id="84691698"/>
<keyword evidence="2" id="KW-1185">Reference proteome</keyword>
<gene>
    <name evidence="1" type="ORF">JJB79_10045</name>
</gene>
<dbReference type="PANTHER" id="PTHR35841">
    <property type="entry name" value="PHOSPHONATES-BINDING PERIPLASMIC PROTEIN"/>
    <property type="match status" value="1"/>
</dbReference>
<reference evidence="1 2" key="1">
    <citation type="submission" date="2021-01" db="EMBL/GenBank/DDBJ databases">
        <title>Complete genome sequence of Pantoea eucrina OB49, a heavy metal tolerant bacterium with PGPR potential isolated from wheat in Algeria.</title>
        <authorList>
            <person name="Lekired A."/>
            <person name="Ouzari I.H."/>
        </authorList>
    </citation>
    <scope>NUCLEOTIDE SEQUENCE [LARGE SCALE GENOMIC DNA]</scope>
    <source>
        <strain evidence="1 2">OB49</strain>
    </source>
</reference>
<organism evidence="1 2">
    <name type="scientific">Pantoea eucrina</name>
    <dbReference type="NCBI Taxonomy" id="472693"/>
    <lineage>
        <taxon>Bacteria</taxon>
        <taxon>Pseudomonadati</taxon>
        <taxon>Pseudomonadota</taxon>
        <taxon>Gammaproteobacteria</taxon>
        <taxon>Enterobacterales</taxon>
        <taxon>Erwiniaceae</taxon>
        <taxon>Pantoea</taxon>
    </lineage>
</organism>
<evidence type="ECO:0000313" key="1">
    <source>
        <dbReference type="EMBL" id="MBM0747753.1"/>
    </source>
</evidence>
<proteinExistence type="predicted"/>
<dbReference type="Proteomes" id="UP000809137">
    <property type="component" value="Unassembled WGS sequence"/>
</dbReference>
<dbReference type="SUPFAM" id="SSF53850">
    <property type="entry name" value="Periplasmic binding protein-like II"/>
    <property type="match status" value="1"/>
</dbReference>
<dbReference type="RefSeq" id="WP_039385276.1">
    <property type="nucleotide sequence ID" value="NZ_CP083448.1"/>
</dbReference>
<protein>
    <submittedName>
        <fullName evidence="1">PhnD/SsuA/transferrin family substrate-binding protein</fullName>
    </submittedName>
</protein>
<dbReference type="PANTHER" id="PTHR35841:SF1">
    <property type="entry name" value="PHOSPHONATES-BINDING PERIPLASMIC PROTEIN"/>
    <property type="match status" value="1"/>
</dbReference>
<dbReference type="Pfam" id="PF12974">
    <property type="entry name" value="Phosphonate-bd"/>
    <property type="match status" value="1"/>
</dbReference>
<sequence length="261" mass="28819">MHLISLPMYDIDSATTAATTSALLKLLAKRDVTAEVVAPDDLLTHWRDDNLLLSQTCGYALVSQLPEVQLVGTMQSCAAGCQDLRYRSWLVVRQAENARMLEDFRGRRAVCNSADSHSGYNALRYAIAPLAENGKFFAETHFSGSHQQSLAALRRNEADIAAIDCITWALLQKYQPQALADVTIIGETPLCPALPLITSSRTDSLLLEKLRSALFELANVEDFKPLMQANLLAGFSVPRRSYYDEVLAWEQQAAAMGVTRL</sequence>